<keyword evidence="3" id="KW-0430">Lectin</keyword>
<dbReference type="Proteomes" id="UP000002762">
    <property type="component" value="Unassembled WGS sequence"/>
</dbReference>
<dbReference type="GO" id="GO:0030246">
    <property type="term" value="F:carbohydrate binding"/>
    <property type="evidence" value="ECO:0007669"/>
    <property type="project" value="UniProtKB-KW"/>
</dbReference>
<dbReference type="InParanoid" id="J4W7P1"/>
<dbReference type="STRING" id="655819.J4W7P1"/>
<dbReference type="EMBL" id="JH725160">
    <property type="protein sequence ID" value="EJP66260.1"/>
    <property type="molecule type" value="Genomic_DNA"/>
</dbReference>
<organism evidence="3 4">
    <name type="scientific">Beauveria bassiana (strain ARSEF 2860)</name>
    <name type="common">White muscardine disease fungus</name>
    <name type="synonym">Tritirachium shiotae</name>
    <dbReference type="NCBI Taxonomy" id="655819"/>
    <lineage>
        <taxon>Eukaryota</taxon>
        <taxon>Fungi</taxon>
        <taxon>Dikarya</taxon>
        <taxon>Ascomycota</taxon>
        <taxon>Pezizomycotina</taxon>
        <taxon>Sordariomycetes</taxon>
        <taxon>Hypocreomycetidae</taxon>
        <taxon>Hypocreales</taxon>
        <taxon>Cordycipitaceae</taxon>
        <taxon>Beauveria</taxon>
    </lineage>
</organism>
<dbReference type="AlphaFoldDB" id="J4W7P1"/>
<protein>
    <submittedName>
        <fullName evidence="3">Concanavalin A-like lectin/glucanase</fullName>
    </submittedName>
</protein>
<evidence type="ECO:0000256" key="1">
    <source>
        <dbReference type="SAM" id="SignalP"/>
    </source>
</evidence>
<keyword evidence="4" id="KW-1185">Reference proteome</keyword>
<dbReference type="GO" id="GO:0009251">
    <property type="term" value="P:glucan catabolic process"/>
    <property type="evidence" value="ECO:0007669"/>
    <property type="project" value="TreeGrafter"/>
</dbReference>
<dbReference type="SMR" id="J4W7P1"/>
<feature type="chain" id="PRO_5003782420" evidence="1">
    <location>
        <begin position="21"/>
        <end position="588"/>
    </location>
</feature>
<sequence length="588" mass="64417">MPSLISCLVAGLAVVDRAAAAKYSLSQTYDSSNFLTEFHFRERGTIPDRPDDNWSWVKYQNVEDAQKKGLVSVKDNKVYLGVDFETKLENNDNGRDTLRVQSKWSFREGLVITRFYHMPKTVCGAWPAYWTLGEDWPNNGEIDMYEGWNLNTVNKPALHVGTKARVGQCLLDSSAQAEIVSANCDNKFEDGVRAWAGQGCQVEEVNDGIWASEHGGIQALEWTKDAIKLYTWQIGKAPKNIDSDAPDTSSWGKPSVQVSSSGCDLSRAFGNQTILFTLPFCGDPVGKKQFWSELRADSKGQVNGKIEDTCEIITGAKTCVQYVAENPAAFKDFYFGINDVRYFVQDAEDSDDGNKDTKGQLSLDSSSSSALTFKYATSQSSSDNWIGIWPEDDTQAPTWGSTTWDYAKESSGISTLAPPSSMKAGKYKAYLLSSDREILAFLSTFDYKPESSSSNDNSDSSSSSVAFSVKARYNINCGGSVTNNVDIQPGSNGVCVRTNCNVGSLEIPSAGSCPDGQVRISFWQNADCDGDWYGYGYASRGTCRGLWTNGWGFKSLWLSCADPASDCIQQGTCTAAPEPESANQICRA</sequence>
<reference evidence="3 4" key="1">
    <citation type="journal article" date="2012" name="Sci. Rep.">
        <title>Genomic perspectives on the evolution of fungal entomopathogenicity in Beauveria bassiana.</title>
        <authorList>
            <person name="Xiao G."/>
            <person name="Ying S.H."/>
            <person name="Zheng P."/>
            <person name="Wang Z.L."/>
            <person name="Zhang S."/>
            <person name="Xie X.Q."/>
            <person name="Shang Y."/>
            <person name="St Leger R.J."/>
            <person name="Zhao G.P."/>
            <person name="Wang C."/>
            <person name="Feng M.G."/>
        </authorList>
    </citation>
    <scope>NUCLEOTIDE SEQUENCE [LARGE SCALE GENOMIC DNA]</scope>
    <source>
        <strain evidence="3 4">ARSEF 2860</strain>
    </source>
</reference>
<evidence type="ECO:0000259" key="2">
    <source>
        <dbReference type="PROSITE" id="PS51762"/>
    </source>
</evidence>
<dbReference type="OrthoDB" id="192832at2759"/>
<proteinExistence type="predicted"/>
<dbReference type="HOGENOM" id="CLU_416190_0_0_1"/>
<dbReference type="GO" id="GO:0004553">
    <property type="term" value="F:hydrolase activity, hydrolyzing O-glycosyl compounds"/>
    <property type="evidence" value="ECO:0007669"/>
    <property type="project" value="InterPro"/>
</dbReference>
<dbReference type="Pfam" id="PF26113">
    <property type="entry name" value="GH16_XgeA"/>
    <property type="match status" value="1"/>
</dbReference>
<dbReference type="PANTHER" id="PTHR10963">
    <property type="entry name" value="GLYCOSYL HYDROLASE-RELATED"/>
    <property type="match status" value="1"/>
</dbReference>
<dbReference type="InterPro" id="IPR050546">
    <property type="entry name" value="Glycosyl_Hydrlase_16"/>
</dbReference>
<evidence type="ECO:0000313" key="4">
    <source>
        <dbReference type="Proteomes" id="UP000002762"/>
    </source>
</evidence>
<dbReference type="PROSITE" id="PS51762">
    <property type="entry name" value="GH16_2"/>
    <property type="match status" value="1"/>
</dbReference>
<dbReference type="InterPro" id="IPR013320">
    <property type="entry name" value="ConA-like_dom_sf"/>
</dbReference>
<accession>J4W7P1</accession>
<keyword evidence="1" id="KW-0732">Signal</keyword>
<dbReference type="Gene3D" id="2.60.120.200">
    <property type="match status" value="1"/>
</dbReference>
<dbReference type="GeneID" id="19887765"/>
<dbReference type="PANTHER" id="PTHR10963:SF24">
    <property type="entry name" value="GLYCOSIDASE C21B10.07-RELATED"/>
    <property type="match status" value="1"/>
</dbReference>
<dbReference type="InterPro" id="IPR000757">
    <property type="entry name" value="Beta-glucanase-like"/>
</dbReference>
<gene>
    <name evidence="3" type="ORF">BBA_04753</name>
</gene>
<dbReference type="RefSeq" id="XP_008598072.1">
    <property type="nucleotide sequence ID" value="XM_008599850.1"/>
</dbReference>
<name>J4W7P1_BEAB2</name>
<feature type="signal peptide" evidence="1">
    <location>
        <begin position="1"/>
        <end position="20"/>
    </location>
</feature>
<feature type="domain" description="GH16" evidence="2">
    <location>
        <begin position="52"/>
        <end position="293"/>
    </location>
</feature>
<dbReference type="SUPFAM" id="SSF49899">
    <property type="entry name" value="Concanavalin A-like lectins/glucanases"/>
    <property type="match status" value="1"/>
</dbReference>
<evidence type="ECO:0000313" key="3">
    <source>
        <dbReference type="EMBL" id="EJP66260.1"/>
    </source>
</evidence>